<keyword evidence="1" id="KW-0812">Transmembrane</keyword>
<protein>
    <submittedName>
        <fullName evidence="2">Stage II sporulation protein M</fullName>
    </submittedName>
</protein>
<dbReference type="Proteomes" id="UP000250369">
    <property type="component" value="Unassembled WGS sequence"/>
</dbReference>
<sequence>MSCTKYFGNGSEPMGLKVWFAHLKSMKREIIVAFIIFAIGIYLGYSKQFPSIIEGQMGTMKKIAETINNMEYSQLWFFLFIFVNNLVISLMVMYLGSFFALAPIYSLIMNGMVLGYLASTEVNADNWFVFVKGIVPHGIIEIPAVIIACAYGIRFGTIAAESVISFPFAKRRARVAAKLIGFMKVTIPFMLVLASTLLLAAIIESTISYWLIH</sequence>
<organism evidence="2 3">
    <name type="scientific">Paenibacillus contaminans</name>
    <dbReference type="NCBI Taxonomy" id="450362"/>
    <lineage>
        <taxon>Bacteria</taxon>
        <taxon>Bacillati</taxon>
        <taxon>Bacillota</taxon>
        <taxon>Bacilli</taxon>
        <taxon>Bacillales</taxon>
        <taxon>Paenibacillaceae</taxon>
        <taxon>Paenibacillus</taxon>
    </lineage>
</organism>
<accession>A0A329LQU4</accession>
<evidence type="ECO:0000256" key="1">
    <source>
        <dbReference type="SAM" id="Phobius"/>
    </source>
</evidence>
<dbReference type="InterPro" id="IPR002798">
    <property type="entry name" value="SpoIIM-like"/>
</dbReference>
<feature type="transmembrane region" description="Helical" evidence="1">
    <location>
        <begin position="139"/>
        <end position="164"/>
    </location>
</feature>
<dbReference type="PANTHER" id="PTHR35337">
    <property type="entry name" value="SLR1478 PROTEIN"/>
    <property type="match status" value="1"/>
</dbReference>
<evidence type="ECO:0000313" key="3">
    <source>
        <dbReference type="Proteomes" id="UP000250369"/>
    </source>
</evidence>
<keyword evidence="1" id="KW-1133">Transmembrane helix</keyword>
<comment type="caution">
    <text evidence="2">The sequence shown here is derived from an EMBL/GenBank/DDBJ whole genome shotgun (WGS) entry which is preliminary data.</text>
</comment>
<dbReference type="Pfam" id="PF01944">
    <property type="entry name" value="SpoIIM"/>
    <property type="match status" value="1"/>
</dbReference>
<feature type="transmembrane region" description="Helical" evidence="1">
    <location>
        <begin position="75"/>
        <end position="95"/>
    </location>
</feature>
<dbReference type="EMBL" id="QMFB01000044">
    <property type="protein sequence ID" value="RAV10295.1"/>
    <property type="molecule type" value="Genomic_DNA"/>
</dbReference>
<reference evidence="2 3" key="1">
    <citation type="journal article" date="2009" name="Int. J. Syst. Evol. Microbiol.">
        <title>Paenibacillus contaminans sp. nov., isolated from a contaminated laboratory plate.</title>
        <authorList>
            <person name="Chou J.H."/>
            <person name="Lee J.H."/>
            <person name="Lin M.C."/>
            <person name="Chang P.S."/>
            <person name="Arun A.B."/>
            <person name="Young C.C."/>
            <person name="Chen W.M."/>
        </authorList>
    </citation>
    <scope>NUCLEOTIDE SEQUENCE [LARGE SCALE GENOMIC DNA]</scope>
    <source>
        <strain evidence="2 3">CKOBP-6</strain>
    </source>
</reference>
<keyword evidence="3" id="KW-1185">Reference proteome</keyword>
<dbReference type="AlphaFoldDB" id="A0A329LQU4"/>
<feature type="transmembrane region" description="Helical" evidence="1">
    <location>
        <begin position="185"/>
        <end position="212"/>
    </location>
</feature>
<dbReference type="PANTHER" id="PTHR35337:SF1">
    <property type="entry name" value="SLR1478 PROTEIN"/>
    <property type="match status" value="1"/>
</dbReference>
<evidence type="ECO:0000313" key="2">
    <source>
        <dbReference type="EMBL" id="RAV10295.1"/>
    </source>
</evidence>
<proteinExistence type="predicted"/>
<feature type="transmembrane region" description="Helical" evidence="1">
    <location>
        <begin position="29"/>
        <end position="45"/>
    </location>
</feature>
<name>A0A329LQU4_9BACL</name>
<gene>
    <name evidence="2" type="ORF">DQG23_38265</name>
</gene>
<feature type="transmembrane region" description="Helical" evidence="1">
    <location>
        <begin position="102"/>
        <end position="119"/>
    </location>
</feature>
<keyword evidence="1" id="KW-0472">Membrane</keyword>